<dbReference type="GO" id="GO:0004175">
    <property type="term" value="F:endopeptidase activity"/>
    <property type="evidence" value="ECO:0007669"/>
    <property type="project" value="TreeGrafter"/>
</dbReference>
<keyword evidence="4" id="KW-1185">Reference proteome</keyword>
<feature type="chain" id="PRO_5037618007" description="Tail specific protease domain-containing protein" evidence="1">
    <location>
        <begin position="22"/>
        <end position="650"/>
    </location>
</feature>
<dbReference type="AlphaFoldDB" id="A0A923PNZ2"/>
<evidence type="ECO:0000313" key="4">
    <source>
        <dbReference type="Proteomes" id="UP000650081"/>
    </source>
</evidence>
<dbReference type="EMBL" id="JACSIT010000118">
    <property type="protein sequence ID" value="MBC6995161.1"/>
    <property type="molecule type" value="Genomic_DNA"/>
</dbReference>
<feature type="signal peptide" evidence="1">
    <location>
        <begin position="1"/>
        <end position="21"/>
    </location>
</feature>
<dbReference type="InterPro" id="IPR005151">
    <property type="entry name" value="Tail-specific_protease"/>
</dbReference>
<evidence type="ECO:0000313" key="3">
    <source>
        <dbReference type="EMBL" id="MBC6995161.1"/>
    </source>
</evidence>
<dbReference type="PANTHER" id="PTHR32060:SF30">
    <property type="entry name" value="CARBOXY-TERMINAL PROCESSING PROTEASE CTPA"/>
    <property type="match status" value="1"/>
</dbReference>
<evidence type="ECO:0000259" key="2">
    <source>
        <dbReference type="SMART" id="SM00245"/>
    </source>
</evidence>
<reference evidence="3" key="1">
    <citation type="submission" date="2020-08" db="EMBL/GenBank/DDBJ databases">
        <title>Lewinella bacteria from marine environments.</title>
        <authorList>
            <person name="Zhong Y."/>
        </authorList>
    </citation>
    <scope>NUCLEOTIDE SEQUENCE</scope>
    <source>
        <strain evidence="3">KCTC 42187</strain>
    </source>
</reference>
<dbReference type="GO" id="GO:0006508">
    <property type="term" value="P:proteolysis"/>
    <property type="evidence" value="ECO:0007669"/>
    <property type="project" value="InterPro"/>
</dbReference>
<proteinExistence type="predicted"/>
<protein>
    <recommendedName>
        <fullName evidence="2">Tail specific protease domain-containing protein</fullName>
    </recommendedName>
</protein>
<organism evidence="3 4">
    <name type="scientific">Neolewinella lacunae</name>
    <dbReference type="NCBI Taxonomy" id="1517758"/>
    <lineage>
        <taxon>Bacteria</taxon>
        <taxon>Pseudomonadati</taxon>
        <taxon>Bacteroidota</taxon>
        <taxon>Saprospiria</taxon>
        <taxon>Saprospirales</taxon>
        <taxon>Lewinellaceae</taxon>
        <taxon>Neolewinella</taxon>
    </lineage>
</organism>
<dbReference type="Gene3D" id="3.30.750.44">
    <property type="match status" value="1"/>
</dbReference>
<dbReference type="Pfam" id="PF03572">
    <property type="entry name" value="Peptidase_S41"/>
    <property type="match status" value="1"/>
</dbReference>
<dbReference type="SUPFAM" id="SSF52096">
    <property type="entry name" value="ClpP/crotonase"/>
    <property type="match status" value="1"/>
</dbReference>
<dbReference type="SMART" id="SM00245">
    <property type="entry name" value="TSPc"/>
    <property type="match status" value="1"/>
</dbReference>
<dbReference type="PANTHER" id="PTHR32060">
    <property type="entry name" value="TAIL-SPECIFIC PROTEASE"/>
    <property type="match status" value="1"/>
</dbReference>
<accession>A0A923PNZ2</accession>
<sequence>MQHASVPTLLLILFLCTCGRAQESLTNDFSYFPAMAASAANLDYLTSNGKIGPVDALVASLTSTEDLRPTPPDYLRIGDTLLPLAGGTTAVHLTGNDGRDWVTIHTLSPDDAKPRRTMWNAIGTYTGTQYDHACFYLKLEKGQPHSLQATALFGSTVLSLGRTFPISLAQYNELPNAAQRAVYQEAVTTLERRILALAEHLLPAEQLLYLARPSSPMTAAERTFGLVQFWTEVKYNFAYFDQVPALNWDAALLEYLPLAAAEQTNAAYFRLLERFCALLQDGHTNVYPPPYLRSYYDRPQLKIELVEGQPVVVNHAVGLGQTVPLGARITAVEGRSVEAHLEENIYPYISIGSPEIRRRWGAHDVLKGPSGTNVTFTFQTVEGGEKTVTLPRNRDKNWITWAVDEPQRPLTAFTVLEGGIGHLTLNSFGDENAATEFLTYWPEIRKCRGLVIDLRYNGGGNSDVGYAVLKHFTGQPVLTSAWRTREMRSANRAWGQFMAGEDPANLSEDDARNVAMYRGDYWFLGAPDTIWPAADALASLPVAVLVSNYTASAAEDFLVAADALPNFTFVGEASFGSTGQPIQLRLPGGGSARVCTKRDTYPDGRVFVGPGVQVDVPVRPTIAEYLAKKDVVLERALQGIKGERNKGGRE</sequence>
<feature type="domain" description="Tail specific protease" evidence="2">
    <location>
        <begin position="383"/>
        <end position="619"/>
    </location>
</feature>
<keyword evidence="1" id="KW-0732">Signal</keyword>
<dbReference type="GO" id="GO:0030288">
    <property type="term" value="C:outer membrane-bounded periplasmic space"/>
    <property type="evidence" value="ECO:0007669"/>
    <property type="project" value="TreeGrafter"/>
</dbReference>
<name>A0A923PNZ2_9BACT</name>
<dbReference type="GO" id="GO:0007165">
    <property type="term" value="P:signal transduction"/>
    <property type="evidence" value="ECO:0007669"/>
    <property type="project" value="TreeGrafter"/>
</dbReference>
<dbReference type="RefSeq" id="WP_187467208.1">
    <property type="nucleotide sequence ID" value="NZ_JACSIT010000118.1"/>
</dbReference>
<evidence type="ECO:0000256" key="1">
    <source>
        <dbReference type="SAM" id="SignalP"/>
    </source>
</evidence>
<dbReference type="InterPro" id="IPR029045">
    <property type="entry name" value="ClpP/crotonase-like_dom_sf"/>
</dbReference>
<dbReference type="Proteomes" id="UP000650081">
    <property type="component" value="Unassembled WGS sequence"/>
</dbReference>
<dbReference type="GO" id="GO:0008236">
    <property type="term" value="F:serine-type peptidase activity"/>
    <property type="evidence" value="ECO:0007669"/>
    <property type="project" value="InterPro"/>
</dbReference>
<dbReference type="Gene3D" id="3.90.226.10">
    <property type="entry name" value="2-enoyl-CoA Hydratase, Chain A, domain 1"/>
    <property type="match status" value="1"/>
</dbReference>
<gene>
    <name evidence="3" type="ORF">H9S92_13355</name>
</gene>
<comment type="caution">
    <text evidence="3">The sequence shown here is derived from an EMBL/GenBank/DDBJ whole genome shotgun (WGS) entry which is preliminary data.</text>
</comment>